<sequence>MGAKGEETRARLVRATRDLLEAQGYAATGLNLVLTESGTPRGSLYFHFPDGKDQLVAQALTEAGREMSDLIELLRDTRTAGSAQVISRLIGLLADRMEQSDYRKGCPLATVALEVSASNEPLRRLCADTYASWQQSFAELLVTEGYTADRADVIAGAVLSLLEGALLLARVQHSRLPLDQAARSAELLLA</sequence>
<keyword evidence="1" id="KW-0805">Transcription regulation</keyword>
<dbReference type="PROSITE" id="PS50977">
    <property type="entry name" value="HTH_TETR_2"/>
    <property type="match status" value="1"/>
</dbReference>
<evidence type="ECO:0000256" key="1">
    <source>
        <dbReference type="ARBA" id="ARBA00023015"/>
    </source>
</evidence>
<proteinExistence type="predicted"/>
<dbReference type="InterPro" id="IPR036271">
    <property type="entry name" value="Tet_transcr_reg_TetR-rel_C_sf"/>
</dbReference>
<dbReference type="Proteomes" id="UP000573327">
    <property type="component" value="Unassembled WGS sequence"/>
</dbReference>
<dbReference type="PANTHER" id="PTHR47506">
    <property type="entry name" value="TRANSCRIPTIONAL REGULATORY PROTEIN"/>
    <property type="match status" value="1"/>
</dbReference>
<evidence type="ECO:0000256" key="3">
    <source>
        <dbReference type="ARBA" id="ARBA00023163"/>
    </source>
</evidence>
<dbReference type="PANTHER" id="PTHR47506:SF3">
    <property type="entry name" value="HTH-TYPE TRANSCRIPTIONAL REGULATOR LMRA"/>
    <property type="match status" value="1"/>
</dbReference>
<protein>
    <submittedName>
        <fullName evidence="6">TetR/AcrR family transcriptional repressor of lmrAB and yxaGH operons</fullName>
    </submittedName>
</protein>
<dbReference type="InterPro" id="IPR009057">
    <property type="entry name" value="Homeodomain-like_sf"/>
</dbReference>
<dbReference type="Pfam" id="PF21993">
    <property type="entry name" value="TetR_C_13_2"/>
    <property type="match status" value="1"/>
</dbReference>
<dbReference type="SUPFAM" id="SSF46689">
    <property type="entry name" value="Homeodomain-like"/>
    <property type="match status" value="1"/>
</dbReference>
<dbReference type="AlphaFoldDB" id="A0A7W7SKA8"/>
<keyword evidence="3" id="KW-0804">Transcription</keyword>
<dbReference type="InterPro" id="IPR054156">
    <property type="entry name" value="YxaF_TetR_C"/>
</dbReference>
<feature type="DNA-binding region" description="H-T-H motif" evidence="4">
    <location>
        <begin position="29"/>
        <end position="48"/>
    </location>
</feature>
<name>A0A7W7SKA8_9ACTN</name>
<evidence type="ECO:0000256" key="4">
    <source>
        <dbReference type="PROSITE-ProRule" id="PRU00335"/>
    </source>
</evidence>
<feature type="domain" description="HTH tetR-type" evidence="5">
    <location>
        <begin position="6"/>
        <end position="66"/>
    </location>
</feature>
<gene>
    <name evidence="6" type="ORF">F4556_006426</name>
</gene>
<dbReference type="EMBL" id="JACHJR010000001">
    <property type="protein sequence ID" value="MBB4950891.1"/>
    <property type="molecule type" value="Genomic_DNA"/>
</dbReference>
<dbReference type="RefSeq" id="WP_184922487.1">
    <property type="nucleotide sequence ID" value="NZ_JACHJR010000001.1"/>
</dbReference>
<organism evidence="6 7">
    <name type="scientific">Kitasatospora gansuensis</name>
    <dbReference type="NCBI Taxonomy" id="258050"/>
    <lineage>
        <taxon>Bacteria</taxon>
        <taxon>Bacillati</taxon>
        <taxon>Actinomycetota</taxon>
        <taxon>Actinomycetes</taxon>
        <taxon>Kitasatosporales</taxon>
        <taxon>Streptomycetaceae</taxon>
        <taxon>Kitasatospora</taxon>
    </lineage>
</organism>
<dbReference type="Pfam" id="PF00440">
    <property type="entry name" value="TetR_N"/>
    <property type="match status" value="1"/>
</dbReference>
<evidence type="ECO:0000313" key="7">
    <source>
        <dbReference type="Proteomes" id="UP000573327"/>
    </source>
</evidence>
<keyword evidence="2 4" id="KW-0238">DNA-binding</keyword>
<evidence type="ECO:0000313" key="6">
    <source>
        <dbReference type="EMBL" id="MBB4950891.1"/>
    </source>
</evidence>
<evidence type="ECO:0000259" key="5">
    <source>
        <dbReference type="PROSITE" id="PS50977"/>
    </source>
</evidence>
<dbReference type="GO" id="GO:0003677">
    <property type="term" value="F:DNA binding"/>
    <property type="evidence" value="ECO:0007669"/>
    <property type="project" value="UniProtKB-UniRule"/>
</dbReference>
<dbReference type="InterPro" id="IPR001647">
    <property type="entry name" value="HTH_TetR"/>
</dbReference>
<reference evidence="6 7" key="1">
    <citation type="submission" date="2020-08" db="EMBL/GenBank/DDBJ databases">
        <title>Sequencing the genomes of 1000 actinobacteria strains.</title>
        <authorList>
            <person name="Klenk H.-P."/>
        </authorList>
    </citation>
    <scope>NUCLEOTIDE SEQUENCE [LARGE SCALE GENOMIC DNA]</scope>
    <source>
        <strain evidence="6 7">DSM 44786</strain>
    </source>
</reference>
<accession>A0A7W7SKA8</accession>
<dbReference type="Gene3D" id="1.10.357.10">
    <property type="entry name" value="Tetracycline Repressor, domain 2"/>
    <property type="match status" value="1"/>
</dbReference>
<evidence type="ECO:0000256" key="2">
    <source>
        <dbReference type="ARBA" id="ARBA00023125"/>
    </source>
</evidence>
<keyword evidence="7" id="KW-1185">Reference proteome</keyword>
<comment type="caution">
    <text evidence="6">The sequence shown here is derived from an EMBL/GenBank/DDBJ whole genome shotgun (WGS) entry which is preliminary data.</text>
</comment>
<dbReference type="SUPFAM" id="SSF48498">
    <property type="entry name" value="Tetracyclin repressor-like, C-terminal domain"/>
    <property type="match status" value="1"/>
</dbReference>